<feature type="active site" description="Proton acceptor" evidence="9">
    <location>
        <position position="352"/>
    </location>
</feature>
<dbReference type="STRING" id="681398.PJIAN_4126"/>
<comment type="subunit">
    <text evidence="4">Monomer.</text>
</comment>
<evidence type="ECO:0000313" key="14">
    <source>
        <dbReference type="Proteomes" id="UP000076586"/>
    </source>
</evidence>
<comment type="caution">
    <text evidence="13">The sequence shown here is derived from an EMBL/GenBank/DDBJ whole genome shotgun (WGS) entry which is preliminary data.</text>
</comment>
<proteinExistence type="inferred from homology"/>
<feature type="binding site" evidence="10">
    <location>
        <position position="287"/>
    </location>
    <ligand>
        <name>beta-D-galactose</name>
        <dbReference type="ChEBI" id="CHEBI:27667"/>
    </ligand>
</feature>
<dbReference type="PIRSF" id="PIRSF005096">
    <property type="entry name" value="GALM"/>
    <property type="match status" value="1"/>
</dbReference>
<evidence type="ECO:0000256" key="10">
    <source>
        <dbReference type="PIRSR" id="PIRSR005096-2"/>
    </source>
</evidence>
<organism evidence="13 14">
    <name type="scientific">Paludibacter jiangxiensis</name>
    <dbReference type="NCBI Taxonomy" id="681398"/>
    <lineage>
        <taxon>Bacteria</taxon>
        <taxon>Pseudomonadati</taxon>
        <taxon>Bacteroidota</taxon>
        <taxon>Bacteroidia</taxon>
        <taxon>Bacteroidales</taxon>
        <taxon>Paludibacteraceae</taxon>
        <taxon>Paludibacter</taxon>
    </lineage>
</organism>
<evidence type="ECO:0000313" key="13">
    <source>
        <dbReference type="EMBL" id="GAT63587.1"/>
    </source>
</evidence>
<dbReference type="NCBIfam" id="NF008277">
    <property type="entry name" value="PRK11055.1"/>
    <property type="match status" value="1"/>
</dbReference>
<dbReference type="InterPro" id="IPR047215">
    <property type="entry name" value="Galactose_mutarotase-like"/>
</dbReference>
<dbReference type="PANTHER" id="PTHR10091">
    <property type="entry name" value="ALDOSE-1-EPIMERASE"/>
    <property type="match status" value="1"/>
</dbReference>
<comment type="pathway">
    <text evidence="2 8">Carbohydrate metabolism; hexose metabolism.</text>
</comment>
<keyword evidence="14" id="KW-1185">Reference proteome</keyword>
<dbReference type="PANTHER" id="PTHR10091:SF0">
    <property type="entry name" value="GALACTOSE MUTAROTASE"/>
    <property type="match status" value="1"/>
</dbReference>
<keyword evidence="12" id="KW-0732">Signal</keyword>
<name>A0A161LFV7_9BACT</name>
<evidence type="ECO:0000256" key="6">
    <source>
        <dbReference type="ARBA" id="ARBA00023235"/>
    </source>
</evidence>
<dbReference type="InterPro" id="IPR011013">
    <property type="entry name" value="Gal_mutarotase_sf_dom"/>
</dbReference>
<evidence type="ECO:0000256" key="1">
    <source>
        <dbReference type="ARBA" id="ARBA00001913"/>
    </source>
</evidence>
<evidence type="ECO:0000256" key="9">
    <source>
        <dbReference type="PIRSR" id="PIRSR005096-1"/>
    </source>
</evidence>
<comment type="catalytic activity">
    <reaction evidence="8">
        <text>alpha-D-glucose = beta-D-glucose</text>
        <dbReference type="Rhea" id="RHEA:10264"/>
        <dbReference type="ChEBI" id="CHEBI:15903"/>
        <dbReference type="ChEBI" id="CHEBI:17925"/>
        <dbReference type="EC" id="5.1.3.3"/>
    </reaction>
</comment>
<keyword evidence="7 8" id="KW-0119">Carbohydrate metabolism</keyword>
<feature type="active site" description="Proton donor" evidence="9">
    <location>
        <position position="214"/>
    </location>
</feature>
<keyword evidence="6 8" id="KW-0413">Isomerase</keyword>
<dbReference type="InterPro" id="IPR008183">
    <property type="entry name" value="Aldose_1/G6P_1-epimerase"/>
</dbReference>
<reference evidence="14" key="1">
    <citation type="submission" date="2016-04" db="EMBL/GenBank/DDBJ databases">
        <title>Draft genome sequence of Paludibacter jiangxiensis strain NM7.</title>
        <authorList>
            <person name="Qiu Y."/>
            <person name="Matsuura N."/>
            <person name="Ohashi A."/>
            <person name="Tourlousse M.D."/>
            <person name="Sekiguchi Y."/>
        </authorList>
    </citation>
    <scope>NUCLEOTIDE SEQUENCE [LARGE SCALE GENOMIC DNA]</scope>
    <source>
        <strain evidence="14">NM7</strain>
    </source>
</reference>
<sequence>MKKTILTTLCLSALTFGFTSCHSSAKKADQSDSIKVVTPEKKNFTDTINGKAVSLYTVKNKSGLTAYITNYGGRIVGLVVSDKNGKATDVVVGHATLKEYTNPLAQYYGALIGRVGNRIAKGQFTVDGKAYQLDTNDGPNSLHGGKAGYQDVVWDAAQPNDSTLVLSYLSKDGEGHYPGNLSIKVTYTATADNGLKMEYTATTDKKTIVNLTNHAYYNLNGEGSGTILDHLLQINADKMTPVDSTLIPTGELAPVAGTPFDFNKATAIGERINDKGNQQLKFGKGYDHNFVLNGKPGEIFKACTLTGDKSGIVMDVYTVEPGLQFYAGNFMNGSSAFKNGIKDAYRTALCLETQHFPDAPNHKNFASIELAPGKVYNTTTIYKFSVKK</sequence>
<reference evidence="14" key="2">
    <citation type="journal article" date="2017" name="Genome Announc.">
        <title>Draft genome sequence of Paludibacter jiangxiensis NM7(T), a propionate-producing fermentative bacterium.</title>
        <authorList>
            <person name="Qiu Y.-L."/>
            <person name="Tourlousse D.M."/>
            <person name="Matsuura N."/>
            <person name="Ohashi A."/>
            <person name="Sekiguchi Y."/>
        </authorList>
    </citation>
    <scope>NUCLEOTIDE SEQUENCE [LARGE SCALE GENOMIC DNA]</scope>
    <source>
        <strain evidence="14">NM7</strain>
    </source>
</reference>
<dbReference type="Pfam" id="PF01263">
    <property type="entry name" value="Aldose_epim"/>
    <property type="match status" value="1"/>
</dbReference>
<dbReference type="OrthoDB" id="9779408at2"/>
<feature type="chain" id="PRO_5007824051" description="Aldose 1-epimerase" evidence="12">
    <location>
        <begin position="26"/>
        <end position="388"/>
    </location>
</feature>
<dbReference type="GO" id="GO:0030246">
    <property type="term" value="F:carbohydrate binding"/>
    <property type="evidence" value="ECO:0007669"/>
    <property type="project" value="InterPro"/>
</dbReference>
<protein>
    <recommendedName>
        <fullName evidence="8">Aldose 1-epimerase</fullName>
        <ecNumber evidence="8">5.1.3.3</ecNumber>
    </recommendedName>
</protein>
<dbReference type="GO" id="GO:0005737">
    <property type="term" value="C:cytoplasm"/>
    <property type="evidence" value="ECO:0007669"/>
    <property type="project" value="TreeGrafter"/>
</dbReference>
<comment type="cofactor">
    <cofactor evidence="1">
        <name>Ca(2+)</name>
        <dbReference type="ChEBI" id="CHEBI:29108"/>
    </cofactor>
</comment>
<dbReference type="Gene3D" id="2.70.98.10">
    <property type="match status" value="1"/>
</dbReference>
<dbReference type="AlphaFoldDB" id="A0A161LFV7"/>
<dbReference type="InterPro" id="IPR015443">
    <property type="entry name" value="Aldose_1-epimerase"/>
</dbReference>
<evidence type="ECO:0000256" key="8">
    <source>
        <dbReference type="PIRNR" id="PIRNR005096"/>
    </source>
</evidence>
<accession>A0A161LFV7</accession>
<keyword evidence="5" id="KW-0106">Calcium</keyword>
<evidence type="ECO:0000256" key="7">
    <source>
        <dbReference type="ARBA" id="ARBA00023277"/>
    </source>
</evidence>
<dbReference type="PROSITE" id="PS51257">
    <property type="entry name" value="PROKAR_LIPOPROTEIN"/>
    <property type="match status" value="1"/>
</dbReference>
<dbReference type="GO" id="GO:0006006">
    <property type="term" value="P:glucose metabolic process"/>
    <property type="evidence" value="ECO:0007669"/>
    <property type="project" value="TreeGrafter"/>
</dbReference>
<dbReference type="EC" id="5.1.3.3" evidence="8"/>
<dbReference type="GO" id="GO:0033499">
    <property type="term" value="P:galactose catabolic process via UDP-galactose, Leloir pathway"/>
    <property type="evidence" value="ECO:0007669"/>
    <property type="project" value="TreeGrafter"/>
</dbReference>
<evidence type="ECO:0000256" key="2">
    <source>
        <dbReference type="ARBA" id="ARBA00005028"/>
    </source>
</evidence>
<evidence type="ECO:0000256" key="3">
    <source>
        <dbReference type="ARBA" id="ARBA00006206"/>
    </source>
</evidence>
<dbReference type="SUPFAM" id="SSF74650">
    <property type="entry name" value="Galactose mutarotase-like"/>
    <property type="match status" value="1"/>
</dbReference>
<dbReference type="RefSeq" id="WP_068704948.1">
    <property type="nucleotide sequence ID" value="NZ_BDCR01000004.1"/>
</dbReference>
<feature type="binding site" evidence="11">
    <location>
        <begin position="214"/>
        <end position="216"/>
    </location>
    <ligand>
        <name>beta-D-galactose</name>
        <dbReference type="ChEBI" id="CHEBI:27667"/>
    </ligand>
</feature>
<gene>
    <name evidence="13" type="ORF">PJIAN_4126</name>
</gene>
<evidence type="ECO:0000256" key="5">
    <source>
        <dbReference type="ARBA" id="ARBA00022837"/>
    </source>
</evidence>
<evidence type="ECO:0000256" key="12">
    <source>
        <dbReference type="SAM" id="SignalP"/>
    </source>
</evidence>
<dbReference type="CDD" id="cd09019">
    <property type="entry name" value="galactose_mutarotase_like"/>
    <property type="match status" value="1"/>
</dbReference>
<comment type="similarity">
    <text evidence="3 8">Belongs to the aldose epimerase family.</text>
</comment>
<evidence type="ECO:0000256" key="4">
    <source>
        <dbReference type="ARBA" id="ARBA00011245"/>
    </source>
</evidence>
<dbReference type="Proteomes" id="UP000076586">
    <property type="component" value="Unassembled WGS sequence"/>
</dbReference>
<dbReference type="EMBL" id="BDCR01000004">
    <property type="protein sequence ID" value="GAT63587.1"/>
    <property type="molecule type" value="Genomic_DNA"/>
</dbReference>
<feature type="binding site" evidence="11">
    <location>
        <begin position="117"/>
        <end position="118"/>
    </location>
    <ligand>
        <name>beta-D-galactose</name>
        <dbReference type="ChEBI" id="CHEBI:27667"/>
    </ligand>
</feature>
<feature type="signal peptide" evidence="12">
    <location>
        <begin position="1"/>
        <end position="25"/>
    </location>
</feature>
<dbReference type="GO" id="GO:0004034">
    <property type="term" value="F:aldose 1-epimerase activity"/>
    <property type="evidence" value="ECO:0007669"/>
    <property type="project" value="UniProtKB-EC"/>
</dbReference>
<evidence type="ECO:0000256" key="11">
    <source>
        <dbReference type="PIRSR" id="PIRSR005096-3"/>
    </source>
</evidence>
<dbReference type="UniPathway" id="UPA00242"/>
<dbReference type="InterPro" id="IPR014718">
    <property type="entry name" value="GH-type_carb-bd"/>
</dbReference>